<evidence type="ECO:0000259" key="1">
    <source>
        <dbReference type="PROSITE" id="PS50106"/>
    </source>
</evidence>
<organism evidence="2 3">
    <name type="scientific">Sphaeroforma arctica JP610</name>
    <dbReference type="NCBI Taxonomy" id="667725"/>
    <lineage>
        <taxon>Eukaryota</taxon>
        <taxon>Ichthyosporea</taxon>
        <taxon>Ichthyophonida</taxon>
        <taxon>Sphaeroforma</taxon>
    </lineage>
</organism>
<dbReference type="AlphaFoldDB" id="A0A0L0FYN1"/>
<dbReference type="InterPro" id="IPR036034">
    <property type="entry name" value="PDZ_sf"/>
</dbReference>
<evidence type="ECO:0000313" key="3">
    <source>
        <dbReference type="Proteomes" id="UP000054560"/>
    </source>
</evidence>
<dbReference type="CDD" id="cd00136">
    <property type="entry name" value="PDZ_canonical"/>
    <property type="match status" value="1"/>
</dbReference>
<dbReference type="PROSITE" id="PS50106">
    <property type="entry name" value="PDZ"/>
    <property type="match status" value="1"/>
</dbReference>
<accession>A0A0L0FYN1</accession>
<dbReference type="Gene3D" id="2.30.42.10">
    <property type="match status" value="2"/>
</dbReference>
<feature type="domain" description="PDZ" evidence="1">
    <location>
        <begin position="75"/>
        <end position="136"/>
    </location>
</feature>
<name>A0A0L0FYN1_9EUKA</name>
<dbReference type="RefSeq" id="XP_014155859.1">
    <property type="nucleotide sequence ID" value="XM_014300384.1"/>
</dbReference>
<dbReference type="SUPFAM" id="SSF50156">
    <property type="entry name" value="PDZ domain-like"/>
    <property type="match status" value="2"/>
</dbReference>
<dbReference type="GeneID" id="25906252"/>
<dbReference type="InterPro" id="IPR001478">
    <property type="entry name" value="PDZ"/>
</dbReference>
<reference evidence="2 3" key="1">
    <citation type="submission" date="2011-02" db="EMBL/GenBank/DDBJ databases">
        <title>The Genome Sequence of Sphaeroforma arctica JP610.</title>
        <authorList>
            <consortium name="The Broad Institute Genome Sequencing Platform"/>
            <person name="Russ C."/>
            <person name="Cuomo C."/>
            <person name="Young S.K."/>
            <person name="Zeng Q."/>
            <person name="Gargeya S."/>
            <person name="Alvarado L."/>
            <person name="Berlin A."/>
            <person name="Chapman S.B."/>
            <person name="Chen Z."/>
            <person name="Freedman E."/>
            <person name="Gellesch M."/>
            <person name="Goldberg J."/>
            <person name="Griggs A."/>
            <person name="Gujja S."/>
            <person name="Heilman E."/>
            <person name="Heiman D."/>
            <person name="Howarth C."/>
            <person name="Mehta T."/>
            <person name="Neiman D."/>
            <person name="Pearson M."/>
            <person name="Roberts A."/>
            <person name="Saif S."/>
            <person name="Shea T."/>
            <person name="Shenoy N."/>
            <person name="Sisk P."/>
            <person name="Stolte C."/>
            <person name="Sykes S."/>
            <person name="White J."/>
            <person name="Yandava C."/>
            <person name="Burger G."/>
            <person name="Gray M.W."/>
            <person name="Holland P.W.H."/>
            <person name="King N."/>
            <person name="Lang F.B.F."/>
            <person name="Roger A.J."/>
            <person name="Ruiz-Trillo I."/>
            <person name="Haas B."/>
            <person name="Nusbaum C."/>
            <person name="Birren B."/>
        </authorList>
    </citation>
    <scope>NUCLEOTIDE SEQUENCE [LARGE SCALE GENOMIC DNA]</scope>
    <source>
        <strain evidence="2 3">JP610</strain>
    </source>
</reference>
<sequence>MRSQTIETNEFRWLPYTLTSPTSSTPCASQLRTRKQYEENVRMHLINSEPTKSLCPVSSVDEVEDKDITCTKKREIRVEKIAEQDFGASLLCFDDAIFIAYVEKYATADTYTAAYRAGLKFGDEICSINRVNVSDLCRSVPNGVRVAKSELDYAMILVLEVIDQSAFSQHVIPMSKQSHRMKGGELPEQIGILFAEDGDILDVAEGSVGEKSGLTRGSRIIRIGGQFTVNTSPRSYEKLFRKSQRRNQQVTVTAGNTVLTCGLISEALRHLAELHANYDLLSYNLNVHLENDFSSEPKPASSMSRFWSYLGKAFKRSSISK</sequence>
<keyword evidence="3" id="KW-1185">Reference proteome</keyword>
<gene>
    <name evidence="2" type="ORF">SARC_05748</name>
</gene>
<evidence type="ECO:0000313" key="2">
    <source>
        <dbReference type="EMBL" id="KNC81957.1"/>
    </source>
</evidence>
<protein>
    <recommendedName>
        <fullName evidence="1">PDZ domain-containing protein</fullName>
    </recommendedName>
</protein>
<dbReference type="EMBL" id="KQ241976">
    <property type="protein sequence ID" value="KNC81957.1"/>
    <property type="molecule type" value="Genomic_DNA"/>
</dbReference>
<proteinExistence type="predicted"/>
<dbReference type="Proteomes" id="UP000054560">
    <property type="component" value="Unassembled WGS sequence"/>
</dbReference>